<dbReference type="SUPFAM" id="SSF102114">
    <property type="entry name" value="Radical SAM enzymes"/>
    <property type="match status" value="1"/>
</dbReference>
<protein>
    <submittedName>
        <fullName evidence="9">GTP 3',8-cyclase</fullName>
    </submittedName>
</protein>
<dbReference type="SMART" id="SM00729">
    <property type="entry name" value="Elp3"/>
    <property type="match status" value="1"/>
</dbReference>
<dbReference type="PANTHER" id="PTHR30352:SF13">
    <property type="entry name" value="GLYCYL-RADICAL ENZYME ACTIVATING ENZYME YJJW-RELATED"/>
    <property type="match status" value="1"/>
</dbReference>
<dbReference type="Gene3D" id="3.20.20.70">
    <property type="entry name" value="Aldolase class I"/>
    <property type="match status" value="1"/>
</dbReference>
<dbReference type="PANTHER" id="PTHR30352">
    <property type="entry name" value="PYRUVATE FORMATE-LYASE-ACTIVATING ENZYME"/>
    <property type="match status" value="1"/>
</dbReference>
<dbReference type="SFLD" id="SFLDS00029">
    <property type="entry name" value="Radical_SAM"/>
    <property type="match status" value="1"/>
</dbReference>
<feature type="domain" description="Radical SAM core" evidence="7">
    <location>
        <begin position="19"/>
        <end position="248"/>
    </location>
</feature>
<dbReference type="CDD" id="cd01335">
    <property type="entry name" value="Radical_SAM"/>
    <property type="match status" value="1"/>
</dbReference>
<name>A0A7G9Z4G5_9EURY</name>
<dbReference type="InterPro" id="IPR007197">
    <property type="entry name" value="rSAM"/>
</dbReference>
<dbReference type="EMBL" id="MT631593">
    <property type="protein sequence ID" value="QNO54806.1"/>
    <property type="molecule type" value="Genomic_DNA"/>
</dbReference>
<keyword evidence="4" id="KW-0479">Metal-binding</keyword>
<keyword evidence="6" id="KW-0411">Iron-sulfur</keyword>
<evidence type="ECO:0000256" key="4">
    <source>
        <dbReference type="ARBA" id="ARBA00022723"/>
    </source>
</evidence>
<evidence type="ECO:0000256" key="5">
    <source>
        <dbReference type="ARBA" id="ARBA00023004"/>
    </source>
</evidence>
<evidence type="ECO:0000256" key="3">
    <source>
        <dbReference type="ARBA" id="ARBA00022691"/>
    </source>
</evidence>
<dbReference type="PROSITE" id="PS51918">
    <property type="entry name" value="RADICAL_SAM"/>
    <property type="match status" value="1"/>
</dbReference>
<sequence length="282" mass="31849">MMETSEGYRNVPFITLSLSEPKPHIWITLSGCNFKCKGCFSIARDPVGESMTVDELINFIKRSNWIYSDITPLEGAIITGGEPTLDKNFLLYLVRKLKTKVDVKHITLSTNGYLLDREYVRVLKGSGLNEVKLDIKAYTNSIHRWYTGMSNRTVLEAARHLRKSELEFRVETVLMPGIVDVEEIGRIASFLAQIDPGIKYKIIKFAPGEAREKVTRRPSDEKIERAVNSASKYLRNVAGGKACVQQFSTPEPKGENTKKWIRVYPDMKTEAIIAKPGGFEVS</sequence>
<evidence type="ECO:0000313" key="9">
    <source>
        <dbReference type="EMBL" id="QNO55149.1"/>
    </source>
</evidence>
<dbReference type="GO" id="GO:0046872">
    <property type="term" value="F:metal ion binding"/>
    <property type="evidence" value="ECO:0007669"/>
    <property type="project" value="UniProtKB-KW"/>
</dbReference>
<keyword evidence="5" id="KW-0408">Iron</keyword>
<evidence type="ECO:0000313" key="8">
    <source>
        <dbReference type="EMBL" id="QNO54806.1"/>
    </source>
</evidence>
<reference evidence="9" key="1">
    <citation type="submission" date="2020-06" db="EMBL/GenBank/DDBJ databases">
        <title>Unique genomic features of the anaerobic methanotrophic archaea.</title>
        <authorList>
            <person name="Chadwick G.L."/>
            <person name="Skennerton C.T."/>
            <person name="Laso-Perez R."/>
            <person name="Leu A.O."/>
            <person name="Speth D.R."/>
            <person name="Yu H."/>
            <person name="Morgan-Lang C."/>
            <person name="Hatzenpichler R."/>
            <person name="Goudeau D."/>
            <person name="Malmstrom R."/>
            <person name="Brazelton W.J."/>
            <person name="Woyke T."/>
            <person name="Hallam S.J."/>
            <person name="Tyson G.W."/>
            <person name="Wegener G."/>
            <person name="Boetius A."/>
            <person name="Orphan V."/>
        </authorList>
    </citation>
    <scope>NUCLEOTIDE SEQUENCE</scope>
</reference>
<dbReference type="GO" id="GO:0051539">
    <property type="term" value="F:4 iron, 4 sulfur cluster binding"/>
    <property type="evidence" value="ECO:0007669"/>
    <property type="project" value="UniProtKB-KW"/>
</dbReference>
<dbReference type="InterPro" id="IPR034457">
    <property type="entry name" value="Organic_radical-activating"/>
</dbReference>
<dbReference type="InterPro" id="IPR013785">
    <property type="entry name" value="Aldolase_TIM"/>
</dbReference>
<accession>A0A7G9Z4G5</accession>
<keyword evidence="3" id="KW-0949">S-adenosyl-L-methionine</keyword>
<gene>
    <name evidence="9" type="primary">moaA</name>
    <name evidence="9" type="ORF">FBIBDDDO_00011</name>
    <name evidence="8" type="ORF">FJCIDEAL_00014</name>
</gene>
<dbReference type="InterPro" id="IPR006638">
    <property type="entry name" value="Elp3/MiaA/NifB-like_rSAM"/>
</dbReference>
<evidence type="ECO:0000259" key="7">
    <source>
        <dbReference type="PROSITE" id="PS51918"/>
    </source>
</evidence>
<dbReference type="InterPro" id="IPR058240">
    <property type="entry name" value="rSAM_sf"/>
</dbReference>
<dbReference type="AlphaFoldDB" id="A0A7G9Z4G5"/>
<dbReference type="SFLD" id="SFLDG01067">
    <property type="entry name" value="SPASM/twitch_domain_containing"/>
    <property type="match status" value="1"/>
</dbReference>
<evidence type="ECO:0000256" key="6">
    <source>
        <dbReference type="ARBA" id="ARBA00023014"/>
    </source>
</evidence>
<proteinExistence type="predicted"/>
<dbReference type="EMBL" id="MT631604">
    <property type="protein sequence ID" value="QNO55149.1"/>
    <property type="molecule type" value="Genomic_DNA"/>
</dbReference>
<evidence type="ECO:0000256" key="1">
    <source>
        <dbReference type="ARBA" id="ARBA00001966"/>
    </source>
</evidence>
<keyword evidence="2" id="KW-0004">4Fe-4S</keyword>
<dbReference type="Pfam" id="PF04055">
    <property type="entry name" value="Radical_SAM"/>
    <property type="match status" value="1"/>
</dbReference>
<organism evidence="9">
    <name type="scientific">Candidatus Methanophaga sp. ANME-1 ERB7</name>
    <dbReference type="NCBI Taxonomy" id="2759913"/>
    <lineage>
        <taxon>Archaea</taxon>
        <taxon>Methanobacteriati</taxon>
        <taxon>Methanobacteriota</taxon>
        <taxon>Stenosarchaea group</taxon>
        <taxon>Methanomicrobia</taxon>
        <taxon>Candidatus Methanophagales</taxon>
        <taxon>Candidatus Methanophagaceae</taxon>
        <taxon>Candidatus Methanophaga</taxon>
    </lineage>
</organism>
<evidence type="ECO:0000256" key="2">
    <source>
        <dbReference type="ARBA" id="ARBA00022485"/>
    </source>
</evidence>
<comment type="cofactor">
    <cofactor evidence="1">
        <name>[4Fe-4S] cluster</name>
        <dbReference type="ChEBI" id="CHEBI:49883"/>
    </cofactor>
</comment>
<dbReference type="GO" id="GO:0003824">
    <property type="term" value="F:catalytic activity"/>
    <property type="evidence" value="ECO:0007669"/>
    <property type="project" value="InterPro"/>
</dbReference>